<dbReference type="InterPro" id="IPR014729">
    <property type="entry name" value="Rossmann-like_a/b/a_fold"/>
</dbReference>
<dbReference type="FunFam" id="1.10.730.10:FF:000011">
    <property type="entry name" value="Leucine--tRNA ligase chloroplastic/mitochondrial"/>
    <property type="match status" value="1"/>
</dbReference>
<evidence type="ECO:0000259" key="12">
    <source>
        <dbReference type="Pfam" id="PF08264"/>
    </source>
</evidence>
<evidence type="ECO:0000256" key="9">
    <source>
        <dbReference type="HAMAP-Rule" id="MF_00049"/>
    </source>
</evidence>
<dbReference type="InterPro" id="IPR002300">
    <property type="entry name" value="aa-tRNA-synth_Ia"/>
</dbReference>
<dbReference type="InterPro" id="IPR013155">
    <property type="entry name" value="M/V/L/I-tRNA-synth_anticd-bd"/>
</dbReference>
<keyword evidence="2 9" id="KW-0963">Cytoplasm</keyword>
<evidence type="ECO:0000259" key="13">
    <source>
        <dbReference type="Pfam" id="PF09334"/>
    </source>
</evidence>
<dbReference type="CDD" id="cd00812">
    <property type="entry name" value="LeuRS_core"/>
    <property type="match status" value="1"/>
</dbReference>
<dbReference type="CDD" id="cd07958">
    <property type="entry name" value="Anticodon_Ia_Leu_BEm"/>
    <property type="match status" value="1"/>
</dbReference>
<dbReference type="SUPFAM" id="SSF47323">
    <property type="entry name" value="Anticodon-binding domain of a subclass of class I aminoacyl-tRNA synthetases"/>
    <property type="match status" value="1"/>
</dbReference>
<dbReference type="Gene3D" id="3.40.50.620">
    <property type="entry name" value="HUPs"/>
    <property type="match status" value="1"/>
</dbReference>
<dbReference type="GO" id="GO:0005829">
    <property type="term" value="C:cytosol"/>
    <property type="evidence" value="ECO:0007669"/>
    <property type="project" value="TreeGrafter"/>
</dbReference>
<dbReference type="PANTHER" id="PTHR43740:SF2">
    <property type="entry name" value="LEUCINE--TRNA LIGASE, MITOCHONDRIAL"/>
    <property type="match status" value="1"/>
</dbReference>
<evidence type="ECO:0000256" key="2">
    <source>
        <dbReference type="ARBA" id="ARBA00022490"/>
    </source>
</evidence>
<dbReference type="Pfam" id="PF13603">
    <property type="entry name" value="tRNA-synt_1_2"/>
    <property type="match status" value="1"/>
</dbReference>
<evidence type="ECO:0000256" key="8">
    <source>
        <dbReference type="ARBA" id="ARBA00047469"/>
    </source>
</evidence>
<dbReference type="PROSITE" id="PS00178">
    <property type="entry name" value="AA_TRNA_LIGASE_I"/>
    <property type="match status" value="1"/>
</dbReference>
<keyword evidence="5 9" id="KW-0067">ATP-binding</keyword>
<dbReference type="PRINTS" id="PR00985">
    <property type="entry name" value="TRNASYNTHLEU"/>
</dbReference>
<feature type="binding site" evidence="9">
    <location>
        <position position="629"/>
    </location>
    <ligand>
        <name>ATP</name>
        <dbReference type="ChEBI" id="CHEBI:30616"/>
    </ligand>
</feature>
<reference evidence="15" key="1">
    <citation type="submission" date="2020-09" db="EMBL/GenBank/DDBJ databases">
        <title>Pelagicoccus enzymogenes sp. nov. with an EPS production, isolated from marine sediment.</title>
        <authorList>
            <person name="Feng X."/>
        </authorList>
    </citation>
    <scope>NUCLEOTIDE SEQUENCE</scope>
    <source>
        <strain evidence="15">NFK12</strain>
    </source>
</reference>
<evidence type="ECO:0000256" key="7">
    <source>
        <dbReference type="ARBA" id="ARBA00023146"/>
    </source>
</evidence>
<evidence type="ECO:0000259" key="14">
    <source>
        <dbReference type="Pfam" id="PF13603"/>
    </source>
</evidence>
<dbReference type="Pfam" id="PF08264">
    <property type="entry name" value="Anticodon_1"/>
    <property type="match status" value="1"/>
</dbReference>
<dbReference type="Gene3D" id="1.10.730.10">
    <property type="entry name" value="Isoleucyl-tRNA Synthetase, Domain 1"/>
    <property type="match status" value="1"/>
</dbReference>
<feature type="domain" description="Aminoacyl-tRNA synthetase class Ia" evidence="11">
    <location>
        <begin position="592"/>
        <end position="654"/>
    </location>
</feature>
<dbReference type="PANTHER" id="PTHR43740">
    <property type="entry name" value="LEUCYL-TRNA SYNTHETASE"/>
    <property type="match status" value="1"/>
</dbReference>
<feature type="short sequence motif" description="'KMSKS' region" evidence="9">
    <location>
        <begin position="626"/>
        <end position="630"/>
    </location>
</feature>
<name>A0A927F774_9BACT</name>
<keyword evidence="16" id="KW-1185">Reference proteome</keyword>
<comment type="subcellular location">
    <subcellularLocation>
        <location evidence="9">Cytoplasm</location>
    </subcellularLocation>
</comment>
<dbReference type="GO" id="GO:0002161">
    <property type="term" value="F:aminoacyl-tRNA deacylase activity"/>
    <property type="evidence" value="ECO:0007669"/>
    <property type="project" value="InterPro"/>
</dbReference>
<dbReference type="GO" id="GO:0004823">
    <property type="term" value="F:leucine-tRNA ligase activity"/>
    <property type="evidence" value="ECO:0007669"/>
    <property type="project" value="UniProtKB-UniRule"/>
</dbReference>
<evidence type="ECO:0000256" key="10">
    <source>
        <dbReference type="RuleBase" id="RU363035"/>
    </source>
</evidence>
<protein>
    <recommendedName>
        <fullName evidence="9">Leucine--tRNA ligase</fullName>
        <ecNumber evidence="9">6.1.1.4</ecNumber>
    </recommendedName>
    <alternativeName>
        <fullName evidence="9">Leucyl-tRNA synthetase</fullName>
        <shortName evidence="9">LeuRS</shortName>
    </alternativeName>
</protein>
<gene>
    <name evidence="9" type="primary">leuS</name>
    <name evidence="15" type="ORF">IEN85_09020</name>
</gene>
<dbReference type="NCBIfam" id="TIGR00396">
    <property type="entry name" value="leuS_bact"/>
    <property type="match status" value="1"/>
</dbReference>
<sequence length="856" mass="96334">MSTKSSDYNFSEIESTWQQYWEENKTFAASNESDKEKYFVLDMFPYPSGAGLHIGHPLGYTGSDILARYKRAQGKNVLHPIGWDAFGLATEQYAIKTGKHPRTTSVERIGHFRKQLKTIGFSFDYDREVDTTDPKYYRWTQWIFLQLFKRGLAYVDMRPVWWCDELKTVLANEEVIDGKSERGNHPVVRRNLRQVVLKITEYADRLIEDLDLVDWPASTKKMQQEWIGKSTGATARFALEGLDESLEIYTTRPDTLMGVTYMVVSPEHPLLDKLTIAEKKDEVAAYVTAAAAKSDLERTDLAKEKSGVFTGSYAVHPITGDKIPVWVADYVLISYGTGAIMAVPAHDTRDFEFAQQFNLPITQVIKGSDEDTLPYTGDGVLVNSGEFDGLPWQEAKEKITAKLKAEGTGEESTQYKLRDWLFSRQRYWGEPFPIAWVSKEDYVKAVASGVLADWLPEEPVTYTDETGTVFALPVPPSALPLELPYVESYEPAGTGESPLKKADDWMEIWYNYATGAFVPASGEKPEGEEWVRASRETNTMPQWAGSCWYYLRYMDPHNEDALASPEAIAYWETPDMYVGGAEHAVLHLLYARFWHKVLYDAGVVKNKEPFRKLFHQGMLLGEDGKKISKSAGNGVDPVSVVNEYGADTMRMYLMFLGPLEARKPWNSKGIGGISRFLNKVWREIVGKDGELNPKIKDGHQDSKETEKLLHETIKKVSEDLDALSFNTAISQLMILINHLQGQEAISLATAKAFVQMVAPMAPHIGEELWSRLGEKNSVGFGPWPEFDEKKLVSDEVNIAFQVMGKTRGQATVSKTATQDEVLAVAQADPKVAAHLEGKTIRKVIYVPGRILNIVAN</sequence>
<evidence type="ECO:0000256" key="3">
    <source>
        <dbReference type="ARBA" id="ARBA00022598"/>
    </source>
</evidence>
<dbReference type="Pfam" id="PF00133">
    <property type="entry name" value="tRNA-synt_1"/>
    <property type="match status" value="1"/>
</dbReference>
<dbReference type="EC" id="6.1.1.4" evidence="9"/>
<dbReference type="InterPro" id="IPR002302">
    <property type="entry name" value="Leu-tRNA-ligase"/>
</dbReference>
<feature type="domain" description="Methionyl/Valyl/Leucyl/Isoleucyl-tRNA synthetase anticodon-binding" evidence="12">
    <location>
        <begin position="707"/>
        <end position="818"/>
    </location>
</feature>
<keyword evidence="6 9" id="KW-0648">Protein biosynthesis</keyword>
<dbReference type="Proteomes" id="UP000622317">
    <property type="component" value="Unassembled WGS sequence"/>
</dbReference>
<dbReference type="EMBL" id="JACYFG010000009">
    <property type="protein sequence ID" value="MBD5779634.1"/>
    <property type="molecule type" value="Genomic_DNA"/>
</dbReference>
<dbReference type="AlphaFoldDB" id="A0A927F774"/>
<comment type="caution">
    <text evidence="9">Lacks conserved residue(s) required for the propagation of feature annotation.</text>
</comment>
<accession>A0A927F774</accession>
<comment type="similarity">
    <text evidence="1 9 10">Belongs to the class-I aminoacyl-tRNA synthetase family.</text>
</comment>
<dbReference type="Gene3D" id="3.90.740.10">
    <property type="entry name" value="Valyl/Leucyl/Isoleucyl-tRNA synthetase, editing domain"/>
    <property type="match status" value="1"/>
</dbReference>
<keyword evidence="3 9" id="KW-0436">Ligase</keyword>
<evidence type="ECO:0000256" key="5">
    <source>
        <dbReference type="ARBA" id="ARBA00022840"/>
    </source>
</evidence>
<evidence type="ECO:0000256" key="4">
    <source>
        <dbReference type="ARBA" id="ARBA00022741"/>
    </source>
</evidence>
<evidence type="ECO:0000313" key="15">
    <source>
        <dbReference type="EMBL" id="MBD5779634.1"/>
    </source>
</evidence>
<dbReference type="InterPro" id="IPR009080">
    <property type="entry name" value="tRNAsynth_Ia_anticodon-bd"/>
</dbReference>
<evidence type="ECO:0000256" key="1">
    <source>
        <dbReference type="ARBA" id="ARBA00005594"/>
    </source>
</evidence>
<dbReference type="FunFam" id="3.40.50.620:FF:000077">
    <property type="entry name" value="Leucine--tRNA ligase"/>
    <property type="match status" value="1"/>
</dbReference>
<dbReference type="InterPro" id="IPR015413">
    <property type="entry name" value="Methionyl/Leucyl_tRNA_Synth"/>
</dbReference>
<proteinExistence type="inferred from homology"/>
<dbReference type="RefSeq" id="WP_191616771.1">
    <property type="nucleotide sequence ID" value="NZ_JACYFG010000009.1"/>
</dbReference>
<dbReference type="SUPFAM" id="SSF52374">
    <property type="entry name" value="Nucleotidylyl transferase"/>
    <property type="match status" value="1"/>
</dbReference>
<evidence type="ECO:0000259" key="11">
    <source>
        <dbReference type="Pfam" id="PF00133"/>
    </source>
</evidence>
<dbReference type="GO" id="GO:0006429">
    <property type="term" value="P:leucyl-tRNA aminoacylation"/>
    <property type="evidence" value="ECO:0007669"/>
    <property type="project" value="UniProtKB-UniRule"/>
</dbReference>
<dbReference type="HAMAP" id="MF_00049_B">
    <property type="entry name" value="Leu_tRNA_synth_B"/>
    <property type="match status" value="1"/>
</dbReference>
<dbReference type="InterPro" id="IPR009008">
    <property type="entry name" value="Val/Leu/Ile-tRNA-synth_edit"/>
</dbReference>
<dbReference type="Pfam" id="PF09334">
    <property type="entry name" value="tRNA-synt_1g"/>
    <property type="match status" value="1"/>
</dbReference>
<keyword evidence="7 9" id="KW-0030">Aminoacyl-tRNA synthetase</keyword>
<evidence type="ECO:0000256" key="6">
    <source>
        <dbReference type="ARBA" id="ARBA00022917"/>
    </source>
</evidence>
<feature type="domain" description="Methionyl/Leucyl tRNA synthetase" evidence="13">
    <location>
        <begin position="44"/>
        <end position="175"/>
    </location>
</feature>
<dbReference type="SUPFAM" id="SSF50677">
    <property type="entry name" value="ValRS/IleRS/LeuRS editing domain"/>
    <property type="match status" value="1"/>
</dbReference>
<comment type="catalytic activity">
    <reaction evidence="8 9">
        <text>tRNA(Leu) + L-leucine + ATP = L-leucyl-tRNA(Leu) + AMP + diphosphate</text>
        <dbReference type="Rhea" id="RHEA:11688"/>
        <dbReference type="Rhea" id="RHEA-COMP:9613"/>
        <dbReference type="Rhea" id="RHEA-COMP:9622"/>
        <dbReference type="ChEBI" id="CHEBI:30616"/>
        <dbReference type="ChEBI" id="CHEBI:33019"/>
        <dbReference type="ChEBI" id="CHEBI:57427"/>
        <dbReference type="ChEBI" id="CHEBI:78442"/>
        <dbReference type="ChEBI" id="CHEBI:78494"/>
        <dbReference type="ChEBI" id="CHEBI:456215"/>
        <dbReference type="EC" id="6.1.1.4"/>
    </reaction>
</comment>
<feature type="domain" description="Leucyl-tRNA synthetase editing" evidence="14">
    <location>
        <begin position="225"/>
        <end position="403"/>
    </location>
</feature>
<dbReference type="InterPro" id="IPR001412">
    <property type="entry name" value="aa-tRNA-synth_I_CS"/>
</dbReference>
<keyword evidence="4 9" id="KW-0547">Nucleotide-binding</keyword>
<dbReference type="GO" id="GO:0005524">
    <property type="term" value="F:ATP binding"/>
    <property type="evidence" value="ECO:0007669"/>
    <property type="project" value="UniProtKB-UniRule"/>
</dbReference>
<dbReference type="InterPro" id="IPR025709">
    <property type="entry name" value="Leu_tRNA-synth_edit"/>
</dbReference>
<evidence type="ECO:0000313" key="16">
    <source>
        <dbReference type="Proteomes" id="UP000622317"/>
    </source>
</evidence>
<comment type="caution">
    <text evidence="15">The sequence shown here is derived from an EMBL/GenBank/DDBJ whole genome shotgun (WGS) entry which is preliminary data.</text>
</comment>
<organism evidence="15 16">
    <name type="scientific">Pelagicoccus enzymogenes</name>
    <dbReference type="NCBI Taxonomy" id="2773457"/>
    <lineage>
        <taxon>Bacteria</taxon>
        <taxon>Pseudomonadati</taxon>
        <taxon>Verrucomicrobiota</taxon>
        <taxon>Opitutia</taxon>
        <taxon>Puniceicoccales</taxon>
        <taxon>Pelagicoccaceae</taxon>
        <taxon>Pelagicoccus</taxon>
    </lineage>
</organism>